<evidence type="ECO:0000259" key="1">
    <source>
        <dbReference type="Pfam" id="PF13349"/>
    </source>
</evidence>
<dbReference type="InterPro" id="IPR025164">
    <property type="entry name" value="Toastrack_DUF4097"/>
</dbReference>
<reference evidence="2 3" key="1">
    <citation type="submission" date="2018-03" db="EMBL/GenBank/DDBJ databases">
        <title>Genomic Encyclopedia of Archaeal and Bacterial Type Strains, Phase II (KMG-II): from individual species to whole genera.</title>
        <authorList>
            <person name="Goeker M."/>
        </authorList>
    </citation>
    <scope>NUCLEOTIDE SEQUENCE [LARGE SCALE GENOMIC DNA]</scope>
    <source>
        <strain evidence="2 3">DSM 44720</strain>
    </source>
</reference>
<accession>A0A2T0SZ32</accession>
<evidence type="ECO:0000313" key="3">
    <source>
        <dbReference type="Proteomes" id="UP000239494"/>
    </source>
</evidence>
<protein>
    <submittedName>
        <fullName evidence="2">Putative adhesin</fullName>
    </submittedName>
</protein>
<dbReference type="PANTHER" id="PTHR34094">
    <property type="match status" value="1"/>
</dbReference>
<organism evidence="2 3">
    <name type="scientific">Umezawaea tangerina</name>
    <dbReference type="NCBI Taxonomy" id="84725"/>
    <lineage>
        <taxon>Bacteria</taxon>
        <taxon>Bacillati</taxon>
        <taxon>Actinomycetota</taxon>
        <taxon>Actinomycetes</taxon>
        <taxon>Pseudonocardiales</taxon>
        <taxon>Pseudonocardiaceae</taxon>
        <taxon>Umezawaea</taxon>
    </lineage>
</organism>
<comment type="caution">
    <text evidence="2">The sequence shown here is derived from an EMBL/GenBank/DDBJ whole genome shotgun (WGS) entry which is preliminary data.</text>
</comment>
<dbReference type="Proteomes" id="UP000239494">
    <property type="component" value="Unassembled WGS sequence"/>
</dbReference>
<proteinExistence type="predicted"/>
<dbReference type="Pfam" id="PF13349">
    <property type="entry name" value="DUF4097"/>
    <property type="match status" value="1"/>
</dbReference>
<keyword evidence="3" id="KW-1185">Reference proteome</keyword>
<dbReference type="AlphaFoldDB" id="A0A2T0SZ32"/>
<evidence type="ECO:0000313" key="2">
    <source>
        <dbReference type="EMBL" id="PRY38659.1"/>
    </source>
</evidence>
<sequence>MPIFDTPQPVDVTVEIPSGDVRVTAGDRLDTLVEVRPSDAGDASDVQAAEQTRVEFQDGKLLVKTPRQRGIPNPRRSRSVDVLIELPTGSRVHGQTGMGDLRLTGRLGECRLKSGTGNIEVDRTGPLHLHTSTGNVSVDAVDGDAEISTASGTLRVGGVDGGAVVKNSNGPTTIGRVAGDLRVRASNGDISVAEAAGGVDAKSANGSLRVGEVARGSVVLKTSMGDIEVGIAEDTAAWLDVHTSSGRVRNSLDQSEARPDRAGTVEVRAQTSFGDITIHRS</sequence>
<dbReference type="EMBL" id="PVTF01000008">
    <property type="protein sequence ID" value="PRY38659.1"/>
    <property type="molecule type" value="Genomic_DNA"/>
</dbReference>
<name>A0A2T0SZ32_9PSEU</name>
<feature type="domain" description="DUF4097" evidence="1">
    <location>
        <begin position="34"/>
        <end position="278"/>
    </location>
</feature>
<dbReference type="PANTHER" id="PTHR34094:SF1">
    <property type="entry name" value="PROTEIN FAM185A"/>
    <property type="match status" value="1"/>
</dbReference>
<dbReference type="RefSeq" id="WP_106189928.1">
    <property type="nucleotide sequence ID" value="NZ_PVTF01000008.1"/>
</dbReference>
<gene>
    <name evidence="2" type="ORF">CLV43_10859</name>
</gene>
<dbReference type="OrthoDB" id="3252095at2"/>